<feature type="compositionally biased region" description="Polar residues" evidence="1">
    <location>
        <begin position="32"/>
        <end position="51"/>
    </location>
</feature>
<feature type="region of interest" description="Disordered" evidence="1">
    <location>
        <begin position="32"/>
        <end position="57"/>
    </location>
</feature>
<feature type="region of interest" description="Disordered" evidence="1">
    <location>
        <begin position="138"/>
        <end position="170"/>
    </location>
</feature>
<dbReference type="Gramene" id="MELO3C028250.2.1">
    <property type="protein sequence ID" value="MELO3C028250.2.1"/>
    <property type="gene ID" value="MELO3C028250.2"/>
</dbReference>
<evidence type="ECO:0008006" key="3">
    <source>
        <dbReference type="Google" id="ProtNLM"/>
    </source>
</evidence>
<dbReference type="Pfam" id="PF03004">
    <property type="entry name" value="Transposase_24"/>
    <property type="match status" value="1"/>
</dbReference>
<reference evidence="2" key="1">
    <citation type="submission" date="2023-03" db="UniProtKB">
        <authorList>
            <consortium name="EnsemblPlants"/>
        </authorList>
    </citation>
    <scope>IDENTIFICATION</scope>
</reference>
<proteinExistence type="predicted"/>
<sequence length="200" mass="23003">MSIAIMSYRRSNFMETDDMFLQFEDDLDNNIVGGSSSVGDNTESSSQQATPTPRRRAQSRLLELERHVAINGRIPMTIALGAEKPISPHAVRFSQAIGRLFVLDFNDQAMNRFVEHQMLTTFKEFRADCSRYFKKYSDPEEARANPPNALEQSRTNKAARQKQPYNHSSGSKLFLQRQYKLAERKGEPVDRVELFRKTHV</sequence>
<dbReference type="InterPro" id="IPR004252">
    <property type="entry name" value="Probable_transposase_24"/>
</dbReference>
<dbReference type="AlphaFoldDB" id="A0A9I9E3P1"/>
<evidence type="ECO:0000313" key="2">
    <source>
        <dbReference type="EnsemblPlants" id="MELO3C028250.2.1"/>
    </source>
</evidence>
<accession>A0A9I9E3P1</accession>
<feature type="compositionally biased region" description="Polar residues" evidence="1">
    <location>
        <begin position="150"/>
        <end position="170"/>
    </location>
</feature>
<name>A0A9I9E3P1_CUCME</name>
<dbReference type="EnsemblPlants" id="MELO3C028250.2.1">
    <property type="protein sequence ID" value="MELO3C028250.2.1"/>
    <property type="gene ID" value="MELO3C028250.2"/>
</dbReference>
<protein>
    <recommendedName>
        <fullName evidence="3">CACTA en-spm transposon protein</fullName>
    </recommendedName>
</protein>
<evidence type="ECO:0000256" key="1">
    <source>
        <dbReference type="SAM" id="MobiDB-lite"/>
    </source>
</evidence>
<organism evidence="2">
    <name type="scientific">Cucumis melo</name>
    <name type="common">Muskmelon</name>
    <dbReference type="NCBI Taxonomy" id="3656"/>
    <lineage>
        <taxon>Eukaryota</taxon>
        <taxon>Viridiplantae</taxon>
        <taxon>Streptophyta</taxon>
        <taxon>Embryophyta</taxon>
        <taxon>Tracheophyta</taxon>
        <taxon>Spermatophyta</taxon>
        <taxon>Magnoliopsida</taxon>
        <taxon>eudicotyledons</taxon>
        <taxon>Gunneridae</taxon>
        <taxon>Pentapetalae</taxon>
        <taxon>rosids</taxon>
        <taxon>fabids</taxon>
        <taxon>Cucurbitales</taxon>
        <taxon>Cucurbitaceae</taxon>
        <taxon>Benincaseae</taxon>
        <taxon>Cucumis</taxon>
    </lineage>
</organism>